<sequence length="116" mass="12279">MNKSLVATIVLSAAACVPAAYANEGGACHFHGSKPAAESVVTGCAEQRKQTLVKGGKLDASWTAIKPEKVETIDGKKGKEWKLTFKNPAVADASKQTLYMFYSLPGNFIAANFTGQ</sequence>
<dbReference type="Proteomes" id="UP000252884">
    <property type="component" value="Unassembled WGS sequence"/>
</dbReference>
<evidence type="ECO:0000313" key="2">
    <source>
        <dbReference type="EMBL" id="RCW72417.1"/>
    </source>
</evidence>
<keyword evidence="3" id="KW-1185">Reference proteome</keyword>
<name>A0A368Y0T8_9BURK</name>
<dbReference type="Pfam" id="PF20098">
    <property type="entry name" value="DUF6488"/>
    <property type="match status" value="1"/>
</dbReference>
<dbReference type="EMBL" id="QPJK01000003">
    <property type="protein sequence ID" value="RCW72417.1"/>
    <property type="molecule type" value="Genomic_DNA"/>
</dbReference>
<keyword evidence="1" id="KW-0732">Signal</keyword>
<proteinExistence type="predicted"/>
<reference evidence="2 3" key="1">
    <citation type="submission" date="2018-07" db="EMBL/GenBank/DDBJ databases">
        <title>Genomic Encyclopedia of Type Strains, Phase IV (KMG-IV): sequencing the most valuable type-strain genomes for metagenomic binning, comparative biology and taxonomic classification.</title>
        <authorList>
            <person name="Goeker M."/>
        </authorList>
    </citation>
    <scope>NUCLEOTIDE SEQUENCE [LARGE SCALE GENOMIC DNA]</scope>
    <source>
        <strain evidence="2 3">DSM 21634</strain>
    </source>
</reference>
<feature type="signal peptide" evidence="1">
    <location>
        <begin position="1"/>
        <end position="22"/>
    </location>
</feature>
<dbReference type="AlphaFoldDB" id="A0A368Y0T8"/>
<dbReference type="InterPro" id="IPR045503">
    <property type="entry name" value="DUF6488"/>
</dbReference>
<dbReference type="PROSITE" id="PS51257">
    <property type="entry name" value="PROKAR_LIPOPROTEIN"/>
    <property type="match status" value="1"/>
</dbReference>
<dbReference type="RefSeq" id="WP_056659693.1">
    <property type="nucleotide sequence ID" value="NZ_QPJK01000003.1"/>
</dbReference>
<comment type="caution">
    <text evidence="2">The sequence shown here is derived from an EMBL/GenBank/DDBJ whole genome shotgun (WGS) entry which is preliminary data.</text>
</comment>
<accession>A0A368Y0T8</accession>
<evidence type="ECO:0000313" key="3">
    <source>
        <dbReference type="Proteomes" id="UP000252884"/>
    </source>
</evidence>
<feature type="chain" id="PRO_5016869563" description="Heavy-metal resistance protein CzcE" evidence="1">
    <location>
        <begin position="23"/>
        <end position="116"/>
    </location>
</feature>
<gene>
    <name evidence="2" type="ORF">DES41_10321</name>
</gene>
<evidence type="ECO:0008006" key="4">
    <source>
        <dbReference type="Google" id="ProtNLM"/>
    </source>
</evidence>
<organism evidence="2 3">
    <name type="scientific">Pseudorhodoferax soli</name>
    <dbReference type="NCBI Taxonomy" id="545864"/>
    <lineage>
        <taxon>Bacteria</taxon>
        <taxon>Pseudomonadati</taxon>
        <taxon>Pseudomonadota</taxon>
        <taxon>Betaproteobacteria</taxon>
        <taxon>Burkholderiales</taxon>
        <taxon>Comamonadaceae</taxon>
    </lineage>
</organism>
<dbReference type="OrthoDB" id="5298442at2"/>
<evidence type="ECO:0000256" key="1">
    <source>
        <dbReference type="SAM" id="SignalP"/>
    </source>
</evidence>
<protein>
    <recommendedName>
        <fullName evidence="4">Heavy-metal resistance protein CzcE</fullName>
    </recommendedName>
</protein>